<dbReference type="STRING" id="1280837.A0A316V5B8"/>
<dbReference type="GeneID" id="37022314"/>
<keyword evidence="9" id="KW-0325">Glycoprotein</keyword>
<dbReference type="SUPFAM" id="SSF53448">
    <property type="entry name" value="Nucleotide-diphospho-sugar transferases"/>
    <property type="match status" value="1"/>
</dbReference>
<protein>
    <recommendedName>
        <fullName evidence="14">Nucleotide-diphospho-sugar transferase</fullName>
    </recommendedName>
</protein>
<evidence type="ECO:0000256" key="4">
    <source>
        <dbReference type="ARBA" id="ARBA00022679"/>
    </source>
</evidence>
<dbReference type="EMBL" id="KZ819605">
    <property type="protein sequence ID" value="PWN32652.1"/>
    <property type="molecule type" value="Genomic_DNA"/>
</dbReference>
<feature type="region of interest" description="Disordered" evidence="10">
    <location>
        <begin position="16"/>
        <end position="36"/>
    </location>
</feature>
<accession>A0A316V5B8</accession>
<evidence type="ECO:0000256" key="9">
    <source>
        <dbReference type="ARBA" id="ARBA00023180"/>
    </source>
</evidence>
<dbReference type="AlphaFoldDB" id="A0A316V5B8"/>
<dbReference type="PANTHER" id="PTHR31392">
    <property type="entry name" value="ALPHA-1,3-MANNOSYLTRANSFERASE MNN1-RELATED"/>
    <property type="match status" value="1"/>
</dbReference>
<dbReference type="GO" id="GO:0006493">
    <property type="term" value="P:protein O-linked glycosylation"/>
    <property type="evidence" value="ECO:0007669"/>
    <property type="project" value="TreeGrafter"/>
</dbReference>
<comment type="similarity">
    <text evidence="2">Belongs to the MNN1/MNT family.</text>
</comment>
<evidence type="ECO:0008006" key="14">
    <source>
        <dbReference type="Google" id="ProtNLM"/>
    </source>
</evidence>
<dbReference type="GO" id="GO:0005794">
    <property type="term" value="C:Golgi apparatus"/>
    <property type="evidence" value="ECO:0007669"/>
    <property type="project" value="TreeGrafter"/>
</dbReference>
<evidence type="ECO:0000256" key="8">
    <source>
        <dbReference type="ARBA" id="ARBA00023136"/>
    </source>
</evidence>
<dbReference type="GO" id="GO:0016020">
    <property type="term" value="C:membrane"/>
    <property type="evidence" value="ECO:0007669"/>
    <property type="project" value="UniProtKB-SubCell"/>
</dbReference>
<evidence type="ECO:0000256" key="2">
    <source>
        <dbReference type="ARBA" id="ARBA00009105"/>
    </source>
</evidence>
<reference evidence="12 13" key="1">
    <citation type="journal article" date="2018" name="Mol. Biol. Evol.">
        <title>Broad Genomic Sampling Reveals a Smut Pathogenic Ancestry of the Fungal Clade Ustilaginomycotina.</title>
        <authorList>
            <person name="Kijpornyongpan T."/>
            <person name="Mondo S.J."/>
            <person name="Barry K."/>
            <person name="Sandor L."/>
            <person name="Lee J."/>
            <person name="Lipzen A."/>
            <person name="Pangilinan J."/>
            <person name="LaButti K."/>
            <person name="Hainaut M."/>
            <person name="Henrissat B."/>
            <person name="Grigoriev I.V."/>
            <person name="Spatafora J.W."/>
            <person name="Aime M.C."/>
        </authorList>
    </citation>
    <scope>NUCLEOTIDE SEQUENCE [LARGE SCALE GENOMIC DNA]</scope>
    <source>
        <strain evidence="12 13">MCA 3882</strain>
    </source>
</reference>
<keyword evidence="7 11" id="KW-1133">Transmembrane helix</keyword>
<keyword evidence="13" id="KW-1185">Reference proteome</keyword>
<dbReference type="RefSeq" id="XP_025352954.1">
    <property type="nucleotide sequence ID" value="XM_025500533.1"/>
</dbReference>
<feature type="transmembrane region" description="Helical" evidence="11">
    <location>
        <begin position="56"/>
        <end position="78"/>
    </location>
</feature>
<feature type="compositionally biased region" description="Polar residues" evidence="10">
    <location>
        <begin position="17"/>
        <end position="27"/>
    </location>
</feature>
<keyword evidence="3" id="KW-0328">Glycosyltransferase</keyword>
<dbReference type="Proteomes" id="UP000245771">
    <property type="component" value="Unassembled WGS sequence"/>
</dbReference>
<comment type="subcellular location">
    <subcellularLocation>
        <location evidence="1">Membrane</location>
        <topology evidence="1">Single-pass type II membrane protein</topology>
    </subcellularLocation>
</comment>
<dbReference type="InterPro" id="IPR029044">
    <property type="entry name" value="Nucleotide-diphossugar_trans"/>
</dbReference>
<evidence type="ECO:0000256" key="11">
    <source>
        <dbReference type="SAM" id="Phobius"/>
    </source>
</evidence>
<dbReference type="Pfam" id="PF11051">
    <property type="entry name" value="Mannosyl_trans3"/>
    <property type="match status" value="1"/>
</dbReference>
<name>A0A316V5B8_9BASI</name>
<dbReference type="OrthoDB" id="430354at2759"/>
<evidence type="ECO:0000256" key="6">
    <source>
        <dbReference type="ARBA" id="ARBA00022968"/>
    </source>
</evidence>
<evidence type="ECO:0000256" key="5">
    <source>
        <dbReference type="ARBA" id="ARBA00022692"/>
    </source>
</evidence>
<dbReference type="InParanoid" id="A0A316V5B8"/>
<evidence type="ECO:0000313" key="13">
    <source>
        <dbReference type="Proteomes" id="UP000245771"/>
    </source>
</evidence>
<gene>
    <name evidence="12" type="ORF">FA14DRAFT_174351</name>
</gene>
<evidence type="ECO:0000256" key="3">
    <source>
        <dbReference type="ARBA" id="ARBA00022676"/>
    </source>
</evidence>
<dbReference type="PANTHER" id="PTHR31392:SF1">
    <property type="entry name" value="ALPHA-1,3-MANNOSYLTRANSFERASE MNN1-RELATED"/>
    <property type="match status" value="1"/>
</dbReference>
<dbReference type="GO" id="GO:0000033">
    <property type="term" value="F:alpha-1,3-mannosyltransferase activity"/>
    <property type="evidence" value="ECO:0007669"/>
    <property type="project" value="TreeGrafter"/>
</dbReference>
<evidence type="ECO:0000256" key="1">
    <source>
        <dbReference type="ARBA" id="ARBA00004606"/>
    </source>
</evidence>
<keyword evidence="6" id="KW-0735">Signal-anchor</keyword>
<proteinExistence type="inferred from homology"/>
<organism evidence="12 13">
    <name type="scientific">Meira miltonrushii</name>
    <dbReference type="NCBI Taxonomy" id="1280837"/>
    <lineage>
        <taxon>Eukaryota</taxon>
        <taxon>Fungi</taxon>
        <taxon>Dikarya</taxon>
        <taxon>Basidiomycota</taxon>
        <taxon>Ustilaginomycotina</taxon>
        <taxon>Exobasidiomycetes</taxon>
        <taxon>Exobasidiales</taxon>
        <taxon>Brachybasidiaceae</taxon>
        <taxon>Meira</taxon>
    </lineage>
</organism>
<dbReference type="InterPro" id="IPR022751">
    <property type="entry name" value="Alpha_mannosyltransferase"/>
</dbReference>
<keyword evidence="5 11" id="KW-0812">Transmembrane</keyword>
<evidence type="ECO:0000256" key="7">
    <source>
        <dbReference type="ARBA" id="ARBA00022989"/>
    </source>
</evidence>
<sequence>MSFWLRGEDSGELHYTALSQSSSPKSPTNERFEEKMQQAAASSAAYRRAAQTLKRLSVTMLLSIIFLLLTFLIAAFTMNQEGRGLLKLTSDQNDTAQLIDSYIGDVEVFLHDHPNSLADSTTFAQMGLFTRMYARMLQDHRIKEEVLDAYESSLWFFIPGVRELRKRHTYNRLSNLSLYGNKNGRGIAISVGRNTFLFANHFIATIRDVHKSQMPIEIVYRDEEDLPLFMRNYLTSTFTNVRMLGLKGTPVFDNKEVGAQGWATKAFAVVASQFSQVILADVDTILLEPPEAFFEEKDYKNSGTLFFSDRNVDDYRETINDWILDQLGEKSRGPSKSLEQSYFWRHVTHYRQESGVVVVDKRRAHVFASLLFTAWMNLQVIRDQVTYWLFHGDKESFWLAFELARLPYYMNNHGAGNLGSKHHIKSPDEFCGEHPLHFFEAPEGSPVLPGMEETPEPPAHQRALSKPAWINGSLRNNKYGGGLSHKMLDPDHTIWSMDGSWYYSPQAGALCQANYTEHGMGEFGLYDRLRSIVKAGGEAEKKAKAYLDSI</sequence>
<keyword evidence="8 11" id="KW-0472">Membrane</keyword>
<evidence type="ECO:0000256" key="10">
    <source>
        <dbReference type="SAM" id="MobiDB-lite"/>
    </source>
</evidence>
<evidence type="ECO:0000313" key="12">
    <source>
        <dbReference type="EMBL" id="PWN32652.1"/>
    </source>
</evidence>
<keyword evidence="4" id="KW-0808">Transferase</keyword>